<evidence type="ECO:0000313" key="3">
    <source>
        <dbReference type="Proteomes" id="UP001231189"/>
    </source>
</evidence>
<evidence type="ECO:0000259" key="1">
    <source>
        <dbReference type="Pfam" id="PF07859"/>
    </source>
</evidence>
<dbReference type="SUPFAM" id="SSF53474">
    <property type="entry name" value="alpha/beta-Hydrolases"/>
    <property type="match status" value="1"/>
</dbReference>
<feature type="domain" description="Alpha/beta hydrolase fold-3" evidence="1">
    <location>
        <begin position="3"/>
        <end position="83"/>
    </location>
</feature>
<dbReference type="Gene3D" id="3.40.50.1820">
    <property type="entry name" value="alpha/beta hydrolase"/>
    <property type="match status" value="1"/>
</dbReference>
<dbReference type="InterPro" id="IPR013094">
    <property type="entry name" value="AB_hydrolase_3"/>
</dbReference>
<dbReference type="InterPro" id="IPR029058">
    <property type="entry name" value="AB_hydrolase_fold"/>
</dbReference>
<dbReference type="AlphaFoldDB" id="A0AAD8TB11"/>
<accession>A0AAD8TB11</accession>
<reference evidence="2" key="1">
    <citation type="submission" date="2023-07" db="EMBL/GenBank/DDBJ databases">
        <title>A chromosome-level genome assembly of Lolium multiflorum.</title>
        <authorList>
            <person name="Chen Y."/>
            <person name="Copetti D."/>
            <person name="Kolliker R."/>
            <person name="Studer B."/>
        </authorList>
    </citation>
    <scope>NUCLEOTIDE SEQUENCE</scope>
    <source>
        <strain evidence="2">02402/16</strain>
        <tissue evidence="2">Leaf</tissue>
    </source>
</reference>
<dbReference type="GO" id="GO:0016787">
    <property type="term" value="F:hydrolase activity"/>
    <property type="evidence" value="ECO:0007669"/>
    <property type="project" value="InterPro"/>
</dbReference>
<dbReference type="Pfam" id="PF07859">
    <property type="entry name" value="Abhydrolase_3"/>
    <property type="match status" value="1"/>
</dbReference>
<organism evidence="2 3">
    <name type="scientific">Lolium multiflorum</name>
    <name type="common">Italian ryegrass</name>
    <name type="synonym">Lolium perenne subsp. multiflorum</name>
    <dbReference type="NCBI Taxonomy" id="4521"/>
    <lineage>
        <taxon>Eukaryota</taxon>
        <taxon>Viridiplantae</taxon>
        <taxon>Streptophyta</taxon>
        <taxon>Embryophyta</taxon>
        <taxon>Tracheophyta</taxon>
        <taxon>Spermatophyta</taxon>
        <taxon>Magnoliopsida</taxon>
        <taxon>Liliopsida</taxon>
        <taxon>Poales</taxon>
        <taxon>Poaceae</taxon>
        <taxon>BOP clade</taxon>
        <taxon>Pooideae</taxon>
        <taxon>Poodae</taxon>
        <taxon>Poeae</taxon>
        <taxon>Poeae Chloroplast Group 2 (Poeae type)</taxon>
        <taxon>Loliodinae</taxon>
        <taxon>Loliinae</taxon>
        <taxon>Lolium</taxon>
    </lineage>
</organism>
<name>A0AAD8TB11_LOLMU</name>
<protein>
    <recommendedName>
        <fullName evidence="1">Alpha/beta hydrolase fold-3 domain-containing protein</fullName>
    </recommendedName>
</protein>
<dbReference type="EMBL" id="JAUUTY010000002">
    <property type="protein sequence ID" value="KAK1678398.1"/>
    <property type="molecule type" value="Genomic_DNA"/>
</dbReference>
<keyword evidence="3" id="KW-1185">Reference proteome</keyword>
<dbReference type="Proteomes" id="UP001231189">
    <property type="component" value="Unassembled WGS sequence"/>
</dbReference>
<evidence type="ECO:0000313" key="2">
    <source>
        <dbReference type="EMBL" id="KAK1678398.1"/>
    </source>
</evidence>
<sequence>MRRSDWAWKAFLPEGGDRNHVAAHVTGEAGPEPELPEAFPPAMVVVGGLDSLQDWQRRYAAMLQRKGKQVQLLELPDAIHSFYIFPELPDVGKLDKDFKTFIETNTPDH</sequence>
<proteinExistence type="predicted"/>
<gene>
    <name evidence="2" type="ORF">QYE76_039246</name>
</gene>
<comment type="caution">
    <text evidence="2">The sequence shown here is derived from an EMBL/GenBank/DDBJ whole genome shotgun (WGS) entry which is preliminary data.</text>
</comment>